<name>A0A395UW67_9FIRM</name>
<protein>
    <submittedName>
        <fullName evidence="2">Uncharacterized protein</fullName>
    </submittedName>
</protein>
<evidence type="ECO:0000313" key="2">
    <source>
        <dbReference type="EMBL" id="RGR51744.1"/>
    </source>
</evidence>
<evidence type="ECO:0000313" key="3">
    <source>
        <dbReference type="Proteomes" id="UP000260717"/>
    </source>
</evidence>
<dbReference type="EMBL" id="QRUJ01000037">
    <property type="protein sequence ID" value="RGR51744.1"/>
    <property type="molecule type" value="Genomic_DNA"/>
</dbReference>
<proteinExistence type="predicted"/>
<gene>
    <name evidence="2" type="ORF">DWY38_16180</name>
    <name evidence="1" type="ORF">DXC13_15840</name>
</gene>
<dbReference type="Proteomes" id="UP000260717">
    <property type="component" value="Unassembled WGS sequence"/>
</dbReference>
<organism evidence="2 4">
    <name type="scientific">Agathobacter rectalis</name>
    <dbReference type="NCBI Taxonomy" id="39491"/>
    <lineage>
        <taxon>Bacteria</taxon>
        <taxon>Bacillati</taxon>
        <taxon>Bacillota</taxon>
        <taxon>Clostridia</taxon>
        <taxon>Lachnospirales</taxon>
        <taxon>Lachnospiraceae</taxon>
        <taxon>Agathobacter</taxon>
    </lineage>
</organism>
<comment type="caution">
    <text evidence="2">The sequence shown here is derived from an EMBL/GenBank/DDBJ whole genome shotgun (WGS) entry which is preliminary data.</text>
</comment>
<sequence length="288" mass="34111">MEKIYKACDENQELKENYFLKINKNVLKKDLKEINAIEKLFQYFISEQVDVENGKSAKLLYEELGWNQNVSYDVINSFWITFSYAMRLKYPGKYRIAKAGNVKIYKHHNTDWGYDSFPEKYFKENSEERGQVNDLCKEYPDILKLADMCHTVANFMPCPERFNSVKGLLGDVRDYLPLMIDKIQLCVDAGKDLEYYHLGSLQKVDNKIVKDWHSFFIKNQEKYCLSMYYQVKKNRISGITFFKGQSLSYPCPLEKEEVEECLKTMLDKINKRADLILNRYNEEHKSNS</sequence>
<reference evidence="3 4" key="1">
    <citation type="submission" date="2018-08" db="EMBL/GenBank/DDBJ databases">
        <title>A genome reference for cultivated species of the human gut microbiota.</title>
        <authorList>
            <person name="Zou Y."/>
            <person name="Xue W."/>
            <person name="Luo G."/>
        </authorList>
    </citation>
    <scope>NUCLEOTIDE SEQUENCE [LARGE SCALE GENOMIC DNA]</scope>
    <source>
        <strain evidence="2 4">AF25-15</strain>
        <strain evidence="1 3">OM08-12AT</strain>
    </source>
</reference>
<accession>A0A395UW67</accession>
<dbReference type="Proteomes" id="UP000266066">
    <property type="component" value="Unassembled WGS sequence"/>
</dbReference>
<dbReference type="EMBL" id="QSTI01000060">
    <property type="protein sequence ID" value="RGM43075.1"/>
    <property type="molecule type" value="Genomic_DNA"/>
</dbReference>
<dbReference type="AlphaFoldDB" id="A0A395UW67"/>
<evidence type="ECO:0000313" key="1">
    <source>
        <dbReference type="EMBL" id="RGM43075.1"/>
    </source>
</evidence>
<evidence type="ECO:0000313" key="4">
    <source>
        <dbReference type="Proteomes" id="UP000266066"/>
    </source>
</evidence>
<dbReference type="RefSeq" id="WP_117715711.1">
    <property type="nucleotide sequence ID" value="NZ_QRUJ01000037.1"/>
</dbReference>